<protein>
    <submittedName>
        <fullName evidence="6">Helix-turn-helix transcriptional regulator</fullName>
    </submittedName>
</protein>
<evidence type="ECO:0000256" key="1">
    <source>
        <dbReference type="ARBA" id="ARBA00023015"/>
    </source>
</evidence>
<dbReference type="GO" id="GO:0000976">
    <property type="term" value="F:transcription cis-regulatory region binding"/>
    <property type="evidence" value="ECO:0007669"/>
    <property type="project" value="TreeGrafter"/>
</dbReference>
<evidence type="ECO:0000256" key="3">
    <source>
        <dbReference type="ARBA" id="ARBA00023163"/>
    </source>
</evidence>
<keyword evidence="7" id="KW-1185">Reference proteome</keyword>
<evidence type="ECO:0000256" key="4">
    <source>
        <dbReference type="PROSITE-ProRule" id="PRU00335"/>
    </source>
</evidence>
<dbReference type="Pfam" id="PF00440">
    <property type="entry name" value="TetR_N"/>
    <property type="match status" value="1"/>
</dbReference>
<dbReference type="InterPro" id="IPR009057">
    <property type="entry name" value="Homeodomain-like_sf"/>
</dbReference>
<dbReference type="GO" id="GO:0003700">
    <property type="term" value="F:DNA-binding transcription factor activity"/>
    <property type="evidence" value="ECO:0007669"/>
    <property type="project" value="TreeGrafter"/>
</dbReference>
<dbReference type="PROSITE" id="PS50977">
    <property type="entry name" value="HTH_TETR_2"/>
    <property type="match status" value="1"/>
</dbReference>
<keyword evidence="3" id="KW-0804">Transcription</keyword>
<dbReference type="SUPFAM" id="SSF46689">
    <property type="entry name" value="Homeodomain-like"/>
    <property type="match status" value="1"/>
</dbReference>
<keyword evidence="1" id="KW-0805">Transcription regulation</keyword>
<dbReference type="PANTHER" id="PTHR30055:SF234">
    <property type="entry name" value="HTH-TYPE TRANSCRIPTIONAL REGULATOR BETI"/>
    <property type="match status" value="1"/>
</dbReference>
<evidence type="ECO:0000313" key="7">
    <source>
        <dbReference type="Proteomes" id="UP000325218"/>
    </source>
</evidence>
<dbReference type="InterPro" id="IPR050109">
    <property type="entry name" value="HTH-type_TetR-like_transc_reg"/>
</dbReference>
<organism evidence="6 7">
    <name type="scientific">Paenibacillus faecis</name>
    <dbReference type="NCBI Taxonomy" id="862114"/>
    <lineage>
        <taxon>Bacteria</taxon>
        <taxon>Bacillati</taxon>
        <taxon>Bacillota</taxon>
        <taxon>Bacilli</taxon>
        <taxon>Bacillales</taxon>
        <taxon>Paenibacillaceae</taxon>
        <taxon>Paenibacillus</taxon>
    </lineage>
</organism>
<dbReference type="Gene3D" id="1.10.357.10">
    <property type="entry name" value="Tetracycline Repressor, domain 2"/>
    <property type="match status" value="1"/>
</dbReference>
<evidence type="ECO:0000256" key="2">
    <source>
        <dbReference type="ARBA" id="ARBA00023125"/>
    </source>
</evidence>
<reference evidence="6 7" key="1">
    <citation type="submission" date="2019-08" db="EMBL/GenBank/DDBJ databases">
        <title>Genome sequencing of Paenibacillus faecis DSM 23593(T).</title>
        <authorList>
            <person name="Kook J.-K."/>
            <person name="Park S.-N."/>
            <person name="Lim Y.K."/>
        </authorList>
    </citation>
    <scope>NUCLEOTIDE SEQUENCE [LARGE SCALE GENOMIC DNA]</scope>
    <source>
        <strain evidence="6 7">DSM 23593</strain>
    </source>
</reference>
<sequence length="232" mass="24749">MTPRTKEQNEQIRNLRMSQILKAAADVYLERGQQMEIRDVAAEAGLGYGTVYHYYKNKMDLLHDLMLQAMSRAEEILLSAALAAGQPAAGAAVSAGPSAEPGRGRYADARAARPAAANGTGPPQRALAVKLLQAWAEDHAFYLACRLGGEQFRPLPEAQAEPLAAAFREQVLRPLAAILGALPAADPQAPADGGEPGRRAEWLLAALTGCALAPLRRGTLRDEAVQIAAFLF</sequence>
<dbReference type="Proteomes" id="UP000325218">
    <property type="component" value="Unassembled WGS sequence"/>
</dbReference>
<keyword evidence="2 4" id="KW-0238">DNA-binding</keyword>
<gene>
    <name evidence="6" type="ORF">FRY98_10715</name>
</gene>
<dbReference type="RefSeq" id="WP_148451734.1">
    <property type="nucleotide sequence ID" value="NZ_VSDO01000002.1"/>
</dbReference>
<dbReference type="PRINTS" id="PR00455">
    <property type="entry name" value="HTHTETR"/>
</dbReference>
<name>A0A5D0CW53_9BACL</name>
<comment type="caution">
    <text evidence="6">The sequence shown here is derived from an EMBL/GenBank/DDBJ whole genome shotgun (WGS) entry which is preliminary data.</text>
</comment>
<dbReference type="InterPro" id="IPR001647">
    <property type="entry name" value="HTH_TetR"/>
</dbReference>
<dbReference type="EMBL" id="VSDO01000002">
    <property type="protein sequence ID" value="TYA13137.1"/>
    <property type="molecule type" value="Genomic_DNA"/>
</dbReference>
<accession>A0A5D0CW53</accession>
<dbReference type="AlphaFoldDB" id="A0A5D0CW53"/>
<evidence type="ECO:0000313" key="6">
    <source>
        <dbReference type="EMBL" id="TYA13137.1"/>
    </source>
</evidence>
<evidence type="ECO:0000259" key="5">
    <source>
        <dbReference type="PROSITE" id="PS50977"/>
    </source>
</evidence>
<dbReference type="OrthoDB" id="2720430at2"/>
<dbReference type="PANTHER" id="PTHR30055">
    <property type="entry name" value="HTH-TYPE TRANSCRIPTIONAL REGULATOR RUTR"/>
    <property type="match status" value="1"/>
</dbReference>
<feature type="DNA-binding region" description="H-T-H motif" evidence="4">
    <location>
        <begin position="36"/>
        <end position="55"/>
    </location>
</feature>
<proteinExistence type="predicted"/>
<feature type="domain" description="HTH tetR-type" evidence="5">
    <location>
        <begin position="14"/>
        <end position="73"/>
    </location>
</feature>